<dbReference type="Proteomes" id="UP000251960">
    <property type="component" value="Chromosome 9"/>
</dbReference>
<name>A0A3L6DHR2_MAIZE</name>
<accession>A0A3L6DHR2</accession>
<dbReference type="EMBL" id="NCVQ01000010">
    <property type="protein sequence ID" value="PWZ08029.1"/>
    <property type="molecule type" value="Genomic_DNA"/>
</dbReference>
<proteinExistence type="predicted"/>
<reference evidence="1 2" key="1">
    <citation type="journal article" date="2018" name="Nat. Genet.">
        <title>Extensive intraspecific gene order and gene structural variations between Mo17 and other maize genomes.</title>
        <authorList>
            <person name="Sun S."/>
            <person name="Zhou Y."/>
            <person name="Chen J."/>
            <person name="Shi J."/>
            <person name="Zhao H."/>
            <person name="Zhao H."/>
            <person name="Song W."/>
            <person name="Zhang M."/>
            <person name="Cui Y."/>
            <person name="Dong X."/>
            <person name="Liu H."/>
            <person name="Ma X."/>
            <person name="Jiao Y."/>
            <person name="Wang B."/>
            <person name="Wei X."/>
            <person name="Stein J.C."/>
            <person name="Glaubitz J.C."/>
            <person name="Lu F."/>
            <person name="Yu G."/>
            <person name="Liang C."/>
            <person name="Fengler K."/>
            <person name="Li B."/>
            <person name="Rafalski A."/>
            <person name="Schnable P.S."/>
            <person name="Ware D.H."/>
            <person name="Buckler E.S."/>
            <person name="Lai J."/>
        </authorList>
    </citation>
    <scope>NUCLEOTIDE SEQUENCE [LARGE SCALE GENOMIC DNA]</scope>
    <source>
        <strain evidence="2">cv. Missouri 17</strain>
        <tissue evidence="1">Seedling</tissue>
    </source>
</reference>
<evidence type="ECO:0000313" key="2">
    <source>
        <dbReference type="Proteomes" id="UP000251960"/>
    </source>
</evidence>
<gene>
    <name evidence="1" type="ORF">Zm00014a_034643</name>
</gene>
<dbReference type="AlphaFoldDB" id="A0A3L6DHR2"/>
<evidence type="ECO:0000313" key="1">
    <source>
        <dbReference type="EMBL" id="PWZ08029.1"/>
    </source>
</evidence>
<comment type="caution">
    <text evidence="1">The sequence shown here is derived from an EMBL/GenBank/DDBJ whole genome shotgun (WGS) entry which is preliminary data.</text>
</comment>
<protein>
    <submittedName>
        <fullName evidence="1">Uncharacterized protein</fullName>
    </submittedName>
</protein>
<organism evidence="1 2">
    <name type="scientific">Zea mays</name>
    <name type="common">Maize</name>
    <dbReference type="NCBI Taxonomy" id="4577"/>
    <lineage>
        <taxon>Eukaryota</taxon>
        <taxon>Viridiplantae</taxon>
        <taxon>Streptophyta</taxon>
        <taxon>Embryophyta</taxon>
        <taxon>Tracheophyta</taxon>
        <taxon>Spermatophyta</taxon>
        <taxon>Magnoliopsida</taxon>
        <taxon>Liliopsida</taxon>
        <taxon>Poales</taxon>
        <taxon>Poaceae</taxon>
        <taxon>PACMAD clade</taxon>
        <taxon>Panicoideae</taxon>
        <taxon>Andropogonodae</taxon>
        <taxon>Andropogoneae</taxon>
        <taxon>Tripsacinae</taxon>
        <taxon>Zea</taxon>
    </lineage>
</organism>
<sequence length="39" mass="4500">MSSELYTQTTIYFKGIKIFSIIRHVVQALKILSFPLTDP</sequence>